<accession>A0A8H6ZHA2</accession>
<dbReference type="Proteomes" id="UP000623467">
    <property type="component" value="Unassembled WGS sequence"/>
</dbReference>
<evidence type="ECO:0000256" key="1">
    <source>
        <dbReference type="SAM" id="Phobius"/>
    </source>
</evidence>
<evidence type="ECO:0000313" key="2">
    <source>
        <dbReference type="EMBL" id="KAF7377762.1"/>
    </source>
</evidence>
<protein>
    <submittedName>
        <fullName evidence="2">DHA14-like major facilitator</fullName>
    </submittedName>
</protein>
<dbReference type="EMBL" id="JACAZH010000001">
    <property type="protein sequence ID" value="KAF7377762.1"/>
    <property type="molecule type" value="Genomic_DNA"/>
</dbReference>
<dbReference type="OrthoDB" id="10021397at2759"/>
<organism evidence="2 3">
    <name type="scientific">Mycena sanguinolenta</name>
    <dbReference type="NCBI Taxonomy" id="230812"/>
    <lineage>
        <taxon>Eukaryota</taxon>
        <taxon>Fungi</taxon>
        <taxon>Dikarya</taxon>
        <taxon>Basidiomycota</taxon>
        <taxon>Agaricomycotina</taxon>
        <taxon>Agaricomycetes</taxon>
        <taxon>Agaricomycetidae</taxon>
        <taxon>Agaricales</taxon>
        <taxon>Marasmiineae</taxon>
        <taxon>Mycenaceae</taxon>
        <taxon>Mycena</taxon>
    </lineage>
</organism>
<keyword evidence="1" id="KW-1133">Transmembrane helix</keyword>
<evidence type="ECO:0000313" key="3">
    <source>
        <dbReference type="Proteomes" id="UP000623467"/>
    </source>
</evidence>
<keyword evidence="3" id="KW-1185">Reference proteome</keyword>
<keyword evidence="1" id="KW-0472">Membrane</keyword>
<dbReference type="AlphaFoldDB" id="A0A8H6ZHA2"/>
<comment type="caution">
    <text evidence="2">The sequence shown here is derived from an EMBL/GenBank/DDBJ whole genome shotgun (WGS) entry which is preliminary data.</text>
</comment>
<gene>
    <name evidence="2" type="ORF">MSAN_00199300</name>
</gene>
<reference evidence="2" key="1">
    <citation type="submission" date="2020-05" db="EMBL/GenBank/DDBJ databases">
        <title>Mycena genomes resolve the evolution of fungal bioluminescence.</title>
        <authorList>
            <person name="Tsai I.J."/>
        </authorList>
    </citation>
    <scope>NUCLEOTIDE SEQUENCE</scope>
    <source>
        <strain evidence="2">160909Yilan</strain>
    </source>
</reference>
<keyword evidence="1" id="KW-0812">Transmembrane</keyword>
<proteinExistence type="predicted"/>
<feature type="transmembrane region" description="Helical" evidence="1">
    <location>
        <begin position="44"/>
        <end position="61"/>
    </location>
</feature>
<name>A0A8H6ZHA2_9AGAR</name>
<sequence length="127" mass="14133">MSVQGSSQTASPTPTLREPLEATFCVVKTEESYDADGYHSYPRGLQLILVSLAMFLAIFLGSMDNSTTPTLVPRITDEFHSLADVGWYGSTYVPYWQVFLADTMLTDISSRPPRFNCYSESSIPSFL</sequence>